<dbReference type="AlphaFoldDB" id="A0A0C1ZC27"/>
<gene>
    <name evidence="1" type="ORF">H735_24940</name>
</gene>
<reference evidence="1 2" key="1">
    <citation type="submission" date="2014-07" db="EMBL/GenBank/DDBJ databases">
        <title>Unique and conserved regions in Vibrio harveyi and related species in comparison with the shrimp pathogen Vibrio harveyi CAIM 1792.</title>
        <authorList>
            <person name="Espinoza-Valles I."/>
            <person name="Vora G."/>
            <person name="Leekitcharoenphon P."/>
            <person name="Ussery D."/>
            <person name="Hoj L."/>
            <person name="Gomez-Gil B."/>
        </authorList>
    </citation>
    <scope>NUCLEOTIDE SEQUENCE [LARGE SCALE GENOMIC DNA]</scope>
    <source>
        <strain evidence="2">CAIM 1854 / LMG 25443</strain>
    </source>
</reference>
<dbReference type="PATRIC" id="fig|1229493.5.peg.4557"/>
<accession>A0A0C1ZC27</accession>
<sequence length="384" mass="43461">MFVTPELQYSNSSAAIRNRLLVEGLSEYYAVDVLEIIRDDKKNKTTDLSQYISTYFSIECIRTTKANDAQKSFIRKLKKFVIDKVQKVIPDKVYLLRDSLPNNLNVKEYQVVFSSSDPKGIHKYVCNEIYKVTDAVKVQYWGDPWYDDLSFGSGQLVKFLENRILSKSDIVLYNSIATLERQKKLYPLSSDKMFCLPRGVSSFSLANARAKRLAIPTGIPNNVRALYAGDYHSNIRNLQNLVKACEDLDLPLAIYGEGCELKTSSPAVSINSRVSKSELEEISESYNLDVIVLNRHGGQLPGKIYDSLISDRHVLVLLDGEFSEKDIPLNDRFTFCKNDVASIKAVFSTRNNHSGELFSLDEIESVNITSLLSPICHLINNKRV</sequence>
<name>A0A0C1ZC27_9VIBR</name>
<dbReference type="SUPFAM" id="SSF53756">
    <property type="entry name" value="UDP-Glycosyltransferase/glycogen phosphorylase"/>
    <property type="match status" value="1"/>
</dbReference>
<organism evidence="1 2">
    <name type="scientific">Vibrio owensii CAIM 1854 = LMG 25443</name>
    <dbReference type="NCBI Taxonomy" id="1229493"/>
    <lineage>
        <taxon>Bacteria</taxon>
        <taxon>Pseudomonadati</taxon>
        <taxon>Pseudomonadota</taxon>
        <taxon>Gammaproteobacteria</taxon>
        <taxon>Vibrionales</taxon>
        <taxon>Vibrionaceae</taxon>
        <taxon>Vibrio</taxon>
    </lineage>
</organism>
<dbReference type="Proteomes" id="UP000031586">
    <property type="component" value="Unassembled WGS sequence"/>
</dbReference>
<proteinExistence type="predicted"/>
<evidence type="ECO:0000313" key="2">
    <source>
        <dbReference type="Proteomes" id="UP000031586"/>
    </source>
</evidence>
<protein>
    <submittedName>
        <fullName evidence="1">Uncharacterized protein</fullName>
    </submittedName>
</protein>
<comment type="caution">
    <text evidence="1">The sequence shown here is derived from an EMBL/GenBank/DDBJ whole genome shotgun (WGS) entry which is preliminary data.</text>
</comment>
<dbReference type="EMBL" id="JPRD01000053">
    <property type="protein sequence ID" value="KIF50396.1"/>
    <property type="molecule type" value="Genomic_DNA"/>
</dbReference>
<evidence type="ECO:0000313" key="1">
    <source>
        <dbReference type="EMBL" id="KIF50396.1"/>
    </source>
</evidence>